<dbReference type="Gene3D" id="3.30.1340.30">
    <property type="match status" value="1"/>
</dbReference>
<name>A0ABQ5U270_9PROT</name>
<keyword evidence="3" id="KW-1185">Reference proteome</keyword>
<protein>
    <submittedName>
        <fullName evidence="2">BON domain-containing protein</fullName>
    </submittedName>
</protein>
<proteinExistence type="predicted"/>
<sequence>MKFFGFVAVGGALLFGAAGCTPVGMVIGGAATAGVTAAQERSMGNAVDDAGIKVQILNDLLQENEKLFADVSTSVVEGRVLVTGEVPTHGDREKASEIIWKIDGVRQVLNELQVGDRETVSSVASDSWISTKLKARLLQDLDVRHINYSIDTVNQIVYLFGIAQDQSELDRVFRHAKDISGVRKIISHVVLKGSR</sequence>
<feature type="domain" description="BON" evidence="1">
    <location>
        <begin position="125"/>
        <end position="193"/>
    </location>
</feature>
<dbReference type="InterPro" id="IPR014004">
    <property type="entry name" value="Transpt-assoc_nodulatn_dom_bac"/>
</dbReference>
<feature type="domain" description="BON" evidence="1">
    <location>
        <begin position="48"/>
        <end position="116"/>
    </location>
</feature>
<dbReference type="InterPro" id="IPR007055">
    <property type="entry name" value="BON_dom"/>
</dbReference>
<dbReference type="SMART" id="SM00749">
    <property type="entry name" value="BON"/>
    <property type="match status" value="2"/>
</dbReference>
<dbReference type="Pfam" id="PF04972">
    <property type="entry name" value="BON"/>
    <property type="match status" value="2"/>
</dbReference>
<evidence type="ECO:0000259" key="1">
    <source>
        <dbReference type="PROSITE" id="PS50914"/>
    </source>
</evidence>
<comment type="caution">
    <text evidence="2">The sequence shown here is derived from an EMBL/GenBank/DDBJ whole genome shotgun (WGS) entry which is preliminary data.</text>
</comment>
<dbReference type="PROSITE" id="PS51257">
    <property type="entry name" value="PROKAR_LIPOPROTEIN"/>
    <property type="match status" value="1"/>
</dbReference>
<organism evidence="2 3">
    <name type="scientific">Sneathiella chinensis</name>
    <dbReference type="NCBI Taxonomy" id="349750"/>
    <lineage>
        <taxon>Bacteria</taxon>
        <taxon>Pseudomonadati</taxon>
        <taxon>Pseudomonadota</taxon>
        <taxon>Alphaproteobacteria</taxon>
        <taxon>Sneathiellales</taxon>
        <taxon>Sneathiellaceae</taxon>
        <taxon>Sneathiella</taxon>
    </lineage>
</organism>
<dbReference type="InterPro" id="IPR051686">
    <property type="entry name" value="Lipoprotein_DolP"/>
</dbReference>
<dbReference type="RefSeq" id="WP_169559288.1">
    <property type="nucleotide sequence ID" value="NZ_BSNF01000001.1"/>
</dbReference>
<dbReference type="PROSITE" id="PS50914">
    <property type="entry name" value="BON"/>
    <property type="match status" value="2"/>
</dbReference>
<evidence type="ECO:0000313" key="2">
    <source>
        <dbReference type="EMBL" id="GLQ05275.1"/>
    </source>
</evidence>
<evidence type="ECO:0000313" key="3">
    <source>
        <dbReference type="Proteomes" id="UP001161409"/>
    </source>
</evidence>
<dbReference type="EMBL" id="BSNF01000001">
    <property type="protein sequence ID" value="GLQ05275.1"/>
    <property type="molecule type" value="Genomic_DNA"/>
</dbReference>
<dbReference type="PANTHER" id="PTHR34606:SF15">
    <property type="entry name" value="BON DOMAIN-CONTAINING PROTEIN"/>
    <property type="match status" value="1"/>
</dbReference>
<reference evidence="2" key="1">
    <citation type="journal article" date="2014" name="Int. J. Syst. Evol. Microbiol.">
        <title>Complete genome of a new Firmicutes species belonging to the dominant human colonic microbiota ('Ruminococcus bicirculans') reveals two chromosomes and a selective capacity to utilize plant glucans.</title>
        <authorList>
            <consortium name="NISC Comparative Sequencing Program"/>
            <person name="Wegmann U."/>
            <person name="Louis P."/>
            <person name="Goesmann A."/>
            <person name="Henrissat B."/>
            <person name="Duncan S.H."/>
            <person name="Flint H.J."/>
        </authorList>
    </citation>
    <scope>NUCLEOTIDE SEQUENCE</scope>
    <source>
        <strain evidence="2">NBRC 103408</strain>
    </source>
</reference>
<reference evidence="2" key="2">
    <citation type="submission" date="2023-01" db="EMBL/GenBank/DDBJ databases">
        <title>Draft genome sequence of Sneathiella chinensis strain NBRC 103408.</title>
        <authorList>
            <person name="Sun Q."/>
            <person name="Mori K."/>
        </authorList>
    </citation>
    <scope>NUCLEOTIDE SEQUENCE</scope>
    <source>
        <strain evidence="2">NBRC 103408</strain>
    </source>
</reference>
<dbReference type="Proteomes" id="UP001161409">
    <property type="component" value="Unassembled WGS sequence"/>
</dbReference>
<gene>
    <name evidence="2" type="ORF">GCM10007924_04960</name>
</gene>
<dbReference type="PANTHER" id="PTHR34606">
    <property type="entry name" value="BON DOMAIN-CONTAINING PROTEIN"/>
    <property type="match status" value="1"/>
</dbReference>
<accession>A0ABQ5U270</accession>